<name>A0AAV4LVP9_BABCB</name>
<dbReference type="AlphaFoldDB" id="A0AAV4LVP9"/>
<proteinExistence type="predicted"/>
<accession>A0AAV4LVP9</accession>
<dbReference type="Proteomes" id="UP001497744">
    <property type="component" value="Unassembled WGS sequence"/>
</dbReference>
<sequence>MRLTGTCRARAQSALITLLANSRKHVNNKLDHAVGSLKFPEPVSYLRVCFVTAGKICSRVSVGHCHLPFGAPHAGQSPAFASDHATAHLASHWWETLPVYTRRRRTLAAAFLTRLRTAAARDVLVWLLGGRRSRRYSVVKYLLLLVAVVLPQKIPYHLPDGGGLVVQREVLRVNLEVASVRRRADREGRAHAPVAAKVAVRHGGDEDGVAARPLGEHGDFVDDHAVARGAVAEGEQLVVVLAVAEEDQPLLVLDPGEERRVDGPDDGAALGHVEPRDLDFEGDEVPDANVAGVVDVHVDRQVNVGEVLAKGRHVGQLPLAHADEPLLGLHRNRHVLADGLGARLAALNVRDALVGEVRNLEVGVAPAREALDQAAPEVDDRLGGHHPAPAQRHVEHALRDEHAVLQNLGLHLEELRREVLVAVHVTE</sequence>
<protein>
    <submittedName>
        <fullName evidence="1">Translational GTPase TypA</fullName>
    </submittedName>
</protein>
<dbReference type="EMBL" id="BPLF01000002">
    <property type="protein sequence ID" value="GIX63176.1"/>
    <property type="molecule type" value="Genomic_DNA"/>
</dbReference>
<gene>
    <name evidence="1" type="ORF">BcabD6B2_26110</name>
</gene>
<comment type="caution">
    <text evidence="1">The sequence shown here is derived from an EMBL/GenBank/DDBJ whole genome shotgun (WGS) entry which is preliminary data.</text>
</comment>
<organism evidence="1 2">
    <name type="scientific">Babesia caballi</name>
    <dbReference type="NCBI Taxonomy" id="5871"/>
    <lineage>
        <taxon>Eukaryota</taxon>
        <taxon>Sar</taxon>
        <taxon>Alveolata</taxon>
        <taxon>Apicomplexa</taxon>
        <taxon>Aconoidasida</taxon>
        <taxon>Piroplasmida</taxon>
        <taxon>Babesiidae</taxon>
        <taxon>Babesia</taxon>
    </lineage>
</organism>
<evidence type="ECO:0000313" key="2">
    <source>
        <dbReference type="Proteomes" id="UP001497744"/>
    </source>
</evidence>
<evidence type="ECO:0000313" key="1">
    <source>
        <dbReference type="EMBL" id="GIX63176.1"/>
    </source>
</evidence>
<dbReference type="GeneID" id="94194657"/>
<keyword evidence="2" id="KW-1185">Reference proteome</keyword>
<dbReference type="RefSeq" id="XP_067715245.1">
    <property type="nucleotide sequence ID" value="XM_067859144.1"/>
</dbReference>
<reference evidence="1 2" key="1">
    <citation type="submission" date="2021-06" db="EMBL/GenBank/DDBJ databases">
        <title>Genome sequence of Babesia caballi.</title>
        <authorList>
            <person name="Yamagishi J."/>
            <person name="Kidaka T."/>
            <person name="Ochi A."/>
        </authorList>
    </citation>
    <scope>NUCLEOTIDE SEQUENCE [LARGE SCALE GENOMIC DNA]</scope>
    <source>
        <strain evidence="1">USDA-D6B2</strain>
    </source>
</reference>